<feature type="region of interest" description="Disordered" evidence="1">
    <location>
        <begin position="45"/>
        <end position="64"/>
    </location>
</feature>
<organism evidence="2 3">
    <name type="scientific">Anaeromyxobacter diazotrophicus</name>
    <dbReference type="NCBI Taxonomy" id="2590199"/>
    <lineage>
        <taxon>Bacteria</taxon>
        <taxon>Pseudomonadati</taxon>
        <taxon>Myxococcota</taxon>
        <taxon>Myxococcia</taxon>
        <taxon>Myxococcales</taxon>
        <taxon>Cystobacterineae</taxon>
        <taxon>Anaeromyxobacteraceae</taxon>
        <taxon>Anaeromyxobacter</taxon>
    </lineage>
</organism>
<sequence>MALRAVVFTWLTAASAITRPKTSASALTIRVEILVCANMWASRTVNKTGGNPAGSSMGHATVGE</sequence>
<evidence type="ECO:0000256" key="1">
    <source>
        <dbReference type="SAM" id="MobiDB-lite"/>
    </source>
</evidence>
<dbReference type="EMBL" id="BJTG01000005">
    <property type="protein sequence ID" value="GEJ57844.1"/>
    <property type="molecule type" value="Genomic_DNA"/>
</dbReference>
<dbReference type="AlphaFoldDB" id="A0A7I9VN61"/>
<evidence type="ECO:0000313" key="3">
    <source>
        <dbReference type="Proteomes" id="UP000503640"/>
    </source>
</evidence>
<gene>
    <name evidence="2" type="ORF">AMYX_25850</name>
</gene>
<accession>A0A7I9VN61</accession>
<proteinExistence type="predicted"/>
<comment type="caution">
    <text evidence="2">The sequence shown here is derived from an EMBL/GenBank/DDBJ whole genome shotgun (WGS) entry which is preliminary data.</text>
</comment>
<evidence type="ECO:0000313" key="2">
    <source>
        <dbReference type="EMBL" id="GEJ57844.1"/>
    </source>
</evidence>
<keyword evidence="3" id="KW-1185">Reference proteome</keyword>
<protein>
    <submittedName>
        <fullName evidence="2">Uncharacterized protein</fullName>
    </submittedName>
</protein>
<dbReference type="Proteomes" id="UP000503640">
    <property type="component" value="Unassembled WGS sequence"/>
</dbReference>
<name>A0A7I9VN61_9BACT</name>
<reference evidence="3" key="1">
    <citation type="journal article" date="2020" name="Appl. Environ. Microbiol.">
        <title>Diazotrophic Anaeromyxobacter Isolates from Soils.</title>
        <authorList>
            <person name="Masuda Y."/>
            <person name="Yamanaka H."/>
            <person name="Xu Z.X."/>
            <person name="Shiratori Y."/>
            <person name="Aono T."/>
            <person name="Amachi S."/>
            <person name="Senoo K."/>
            <person name="Itoh H."/>
        </authorList>
    </citation>
    <scope>NUCLEOTIDE SEQUENCE [LARGE SCALE GENOMIC DNA]</scope>
    <source>
        <strain evidence="3">R267</strain>
    </source>
</reference>